<dbReference type="AlphaFoldDB" id="A0AAU9EWD5"/>
<proteinExistence type="predicted"/>
<sequence length="345" mass="39428">MKSTKKKNVIVPIFVSHMGCPNDCVFCNQRKIAKEWEPFDEVKLRLYIETYINSVKDKMNTNIDIAFYGGSFTGIEKEIQNKYLCLAQEYVDRGLLRGIRMSTRPDYINESILNNLKKYTINLIEFGVQSFDNEVLMISERGHTANDVYVAVKLIKEYKLNFGIQLMIGLPTDTLFKSVESAKKAAALKPSTIRIYPTLVIKDTKLEEMFNKGIYKALSIENAVNIAAEMYKIFTSNNINVIRMGLQPTDNITSGGDVVSGPFHSSFRHLVESKLILEKIVIELKGLNTEKKTLKIKASNKKISEIVGIKKSNIKFLKEHYNFVKIFYEINNDLQDNFTIEIMDG</sequence>
<keyword evidence="9" id="KW-1185">Reference proteome</keyword>
<keyword evidence="6" id="KW-0411">Iron-sulfur</keyword>
<dbReference type="SFLD" id="SFLDG01082">
    <property type="entry name" value="B12-binding_domain_containing"/>
    <property type="match status" value="1"/>
</dbReference>
<dbReference type="PANTHER" id="PTHR11135">
    <property type="entry name" value="HISTONE ACETYLTRANSFERASE-RELATED"/>
    <property type="match status" value="1"/>
</dbReference>
<dbReference type="Pfam" id="PF16199">
    <property type="entry name" value="Radical_SAM_C"/>
    <property type="match status" value="1"/>
</dbReference>
<dbReference type="Proteomes" id="UP001321786">
    <property type="component" value="Chromosome"/>
</dbReference>
<feature type="domain" description="Radical SAM core" evidence="7">
    <location>
        <begin position="3"/>
        <end position="237"/>
    </location>
</feature>
<reference evidence="8 9" key="1">
    <citation type="submission" date="2023-08" db="EMBL/GenBank/DDBJ databases">
        <title>Helicovermis profunda gen. nov., sp. nov., a novel mesophilic, fermentative bacterium within the Bacillota from a deep-sea hydrothermal vent chimney.</title>
        <authorList>
            <person name="Miyazaki U."/>
            <person name="Mizutani D."/>
            <person name="Hashimoto Y."/>
            <person name="Tame A."/>
            <person name="Sawayama S."/>
            <person name="Miyazaki J."/>
            <person name="Takai K."/>
            <person name="Nakagawa S."/>
        </authorList>
    </citation>
    <scope>NUCLEOTIDE SEQUENCE [LARGE SCALE GENOMIC DNA]</scope>
    <source>
        <strain evidence="8 9">S502</strain>
    </source>
</reference>
<dbReference type="PROSITE" id="PS51918">
    <property type="entry name" value="RADICAL_SAM"/>
    <property type="match status" value="1"/>
</dbReference>
<dbReference type="InterPro" id="IPR007197">
    <property type="entry name" value="rSAM"/>
</dbReference>
<dbReference type="GO" id="GO:0051539">
    <property type="term" value="F:4 iron, 4 sulfur cluster binding"/>
    <property type="evidence" value="ECO:0007669"/>
    <property type="project" value="UniProtKB-KW"/>
</dbReference>
<evidence type="ECO:0000256" key="1">
    <source>
        <dbReference type="ARBA" id="ARBA00001966"/>
    </source>
</evidence>
<dbReference type="KEGG" id="hprf:HLPR_17360"/>
<dbReference type="GO" id="GO:0002926">
    <property type="term" value="P:tRNA wobble base 5-methoxycarbonylmethyl-2-thiouridinylation"/>
    <property type="evidence" value="ECO:0007669"/>
    <property type="project" value="TreeGrafter"/>
</dbReference>
<dbReference type="RefSeq" id="WP_338535041.1">
    <property type="nucleotide sequence ID" value="NZ_AP028654.1"/>
</dbReference>
<dbReference type="EMBL" id="AP028654">
    <property type="protein sequence ID" value="BEP29405.1"/>
    <property type="molecule type" value="Genomic_DNA"/>
</dbReference>
<evidence type="ECO:0000259" key="7">
    <source>
        <dbReference type="PROSITE" id="PS51918"/>
    </source>
</evidence>
<keyword evidence="4" id="KW-0479">Metal-binding</keyword>
<dbReference type="SFLD" id="SFLDS00029">
    <property type="entry name" value="Radical_SAM"/>
    <property type="match status" value="1"/>
</dbReference>
<dbReference type="GO" id="GO:0003824">
    <property type="term" value="F:catalytic activity"/>
    <property type="evidence" value="ECO:0007669"/>
    <property type="project" value="InterPro"/>
</dbReference>
<dbReference type="InterPro" id="IPR039661">
    <property type="entry name" value="ELP3"/>
</dbReference>
<name>A0AAU9EWD5_9FIRM</name>
<dbReference type="PANTHER" id="PTHR11135:SF0">
    <property type="entry name" value="ELONGATOR COMPLEX PROTEIN 3"/>
    <property type="match status" value="1"/>
</dbReference>
<evidence type="ECO:0000256" key="3">
    <source>
        <dbReference type="ARBA" id="ARBA00022691"/>
    </source>
</evidence>
<dbReference type="GO" id="GO:0005737">
    <property type="term" value="C:cytoplasm"/>
    <property type="evidence" value="ECO:0007669"/>
    <property type="project" value="TreeGrafter"/>
</dbReference>
<evidence type="ECO:0000256" key="5">
    <source>
        <dbReference type="ARBA" id="ARBA00023004"/>
    </source>
</evidence>
<evidence type="ECO:0000313" key="8">
    <source>
        <dbReference type="EMBL" id="BEP29405.1"/>
    </source>
</evidence>
<dbReference type="InterPro" id="IPR006638">
    <property type="entry name" value="Elp3/MiaA/NifB-like_rSAM"/>
</dbReference>
<dbReference type="InterPro" id="IPR032432">
    <property type="entry name" value="Radical_SAM_C"/>
</dbReference>
<dbReference type="InterPro" id="IPR058240">
    <property type="entry name" value="rSAM_sf"/>
</dbReference>
<dbReference type="Pfam" id="PF04055">
    <property type="entry name" value="Radical_SAM"/>
    <property type="match status" value="1"/>
</dbReference>
<evidence type="ECO:0000313" key="9">
    <source>
        <dbReference type="Proteomes" id="UP001321786"/>
    </source>
</evidence>
<dbReference type="SUPFAM" id="SSF102114">
    <property type="entry name" value="Radical SAM enzymes"/>
    <property type="match status" value="1"/>
</dbReference>
<dbReference type="Gene3D" id="3.80.30.20">
    <property type="entry name" value="tm_1862 like domain"/>
    <property type="match status" value="1"/>
</dbReference>
<dbReference type="InterPro" id="IPR023404">
    <property type="entry name" value="rSAM_horseshoe"/>
</dbReference>
<evidence type="ECO:0000256" key="4">
    <source>
        <dbReference type="ARBA" id="ARBA00022723"/>
    </source>
</evidence>
<dbReference type="CDD" id="cd01335">
    <property type="entry name" value="Radical_SAM"/>
    <property type="match status" value="1"/>
</dbReference>
<comment type="cofactor">
    <cofactor evidence="1">
        <name>[4Fe-4S] cluster</name>
        <dbReference type="ChEBI" id="CHEBI:49883"/>
    </cofactor>
</comment>
<dbReference type="SFLD" id="SFLDG01086">
    <property type="entry name" value="elongater_protein-like"/>
    <property type="match status" value="1"/>
</dbReference>
<organism evidence="8 9">
    <name type="scientific">Helicovermis profundi</name>
    <dbReference type="NCBI Taxonomy" id="3065157"/>
    <lineage>
        <taxon>Bacteria</taxon>
        <taxon>Bacillati</taxon>
        <taxon>Bacillota</taxon>
        <taxon>Clostridia</taxon>
        <taxon>Helicovermis</taxon>
    </lineage>
</organism>
<keyword evidence="3" id="KW-0949">S-adenosyl-L-methionine</keyword>
<keyword evidence="2" id="KW-0004">4Fe-4S</keyword>
<accession>A0AAU9EWD5</accession>
<keyword evidence="5" id="KW-0408">Iron</keyword>
<protein>
    <submittedName>
        <fullName evidence="8">Radical SAM protein</fullName>
    </submittedName>
</protein>
<evidence type="ECO:0000256" key="2">
    <source>
        <dbReference type="ARBA" id="ARBA00022485"/>
    </source>
</evidence>
<dbReference type="GO" id="GO:0046872">
    <property type="term" value="F:metal ion binding"/>
    <property type="evidence" value="ECO:0007669"/>
    <property type="project" value="UniProtKB-KW"/>
</dbReference>
<gene>
    <name evidence="8" type="ORF">HLPR_17360</name>
</gene>
<dbReference type="SMART" id="SM00729">
    <property type="entry name" value="Elp3"/>
    <property type="match status" value="1"/>
</dbReference>
<evidence type="ECO:0000256" key="6">
    <source>
        <dbReference type="ARBA" id="ARBA00023014"/>
    </source>
</evidence>